<evidence type="ECO:0000256" key="1">
    <source>
        <dbReference type="SAM" id="Coils"/>
    </source>
</evidence>
<name>A0AAE1UND8_9EUCA</name>
<gene>
    <name evidence="3" type="ORF">Pmani_004980</name>
</gene>
<comment type="caution">
    <text evidence="3">The sequence shown here is derived from an EMBL/GenBank/DDBJ whole genome shotgun (WGS) entry which is preliminary data.</text>
</comment>
<dbReference type="EMBL" id="JAWZYT010000366">
    <property type="protein sequence ID" value="KAK4324379.1"/>
    <property type="molecule type" value="Genomic_DNA"/>
</dbReference>
<dbReference type="Proteomes" id="UP001292094">
    <property type="component" value="Unassembled WGS sequence"/>
</dbReference>
<feature type="coiled-coil region" evidence="1">
    <location>
        <begin position="23"/>
        <end position="78"/>
    </location>
</feature>
<evidence type="ECO:0000313" key="3">
    <source>
        <dbReference type="EMBL" id="KAK4324379.1"/>
    </source>
</evidence>
<accession>A0AAE1UND8</accession>
<keyword evidence="4" id="KW-1185">Reference proteome</keyword>
<reference evidence="3" key="1">
    <citation type="submission" date="2023-11" db="EMBL/GenBank/DDBJ databases">
        <title>Genome assemblies of two species of porcelain crab, Petrolisthes cinctipes and Petrolisthes manimaculis (Anomura: Porcellanidae).</title>
        <authorList>
            <person name="Angst P."/>
        </authorList>
    </citation>
    <scope>NUCLEOTIDE SEQUENCE</scope>
    <source>
        <strain evidence="3">PB745_02</strain>
        <tissue evidence="3">Gill</tissue>
    </source>
</reference>
<feature type="region of interest" description="Disordered" evidence="2">
    <location>
        <begin position="87"/>
        <end position="107"/>
    </location>
</feature>
<sequence length="107" mass="11758">MTQPRGRGGKKSRERSKVTSLLLEALTRKVSTLQEELETSASSQSSSQGSLKAKENLRTQLILTIEKLQTQWEQLEQEYTQQALGVLRSSNTRGSGKNHAALTSGKG</sequence>
<organism evidence="3 4">
    <name type="scientific">Petrolisthes manimaculis</name>
    <dbReference type="NCBI Taxonomy" id="1843537"/>
    <lineage>
        <taxon>Eukaryota</taxon>
        <taxon>Metazoa</taxon>
        <taxon>Ecdysozoa</taxon>
        <taxon>Arthropoda</taxon>
        <taxon>Crustacea</taxon>
        <taxon>Multicrustacea</taxon>
        <taxon>Malacostraca</taxon>
        <taxon>Eumalacostraca</taxon>
        <taxon>Eucarida</taxon>
        <taxon>Decapoda</taxon>
        <taxon>Pleocyemata</taxon>
        <taxon>Anomura</taxon>
        <taxon>Galatheoidea</taxon>
        <taxon>Porcellanidae</taxon>
        <taxon>Petrolisthes</taxon>
    </lineage>
</organism>
<proteinExistence type="predicted"/>
<evidence type="ECO:0000256" key="2">
    <source>
        <dbReference type="SAM" id="MobiDB-lite"/>
    </source>
</evidence>
<protein>
    <submittedName>
        <fullName evidence="3">Uncharacterized protein</fullName>
    </submittedName>
</protein>
<evidence type="ECO:0000313" key="4">
    <source>
        <dbReference type="Proteomes" id="UP001292094"/>
    </source>
</evidence>
<dbReference type="AlphaFoldDB" id="A0AAE1UND8"/>
<keyword evidence="1" id="KW-0175">Coiled coil</keyword>